<protein>
    <recommendedName>
        <fullName evidence="9">Multidrug-efflux transporter</fullName>
    </recommendedName>
</protein>
<name>A0A4T0UX43_9NEIS</name>
<accession>A0A4T0UX43</accession>
<dbReference type="PANTHER" id="PTHR43298">
    <property type="entry name" value="MULTIDRUG RESISTANCE PROTEIN NORM-RELATED"/>
    <property type="match status" value="1"/>
</dbReference>
<dbReference type="NCBIfam" id="TIGR00797">
    <property type="entry name" value="matE"/>
    <property type="match status" value="1"/>
</dbReference>
<organism evidence="11 12">
    <name type="scientific">Crenobacter intestini</name>
    <dbReference type="NCBI Taxonomy" id="2563443"/>
    <lineage>
        <taxon>Bacteria</taxon>
        <taxon>Pseudomonadati</taxon>
        <taxon>Pseudomonadota</taxon>
        <taxon>Betaproteobacteria</taxon>
        <taxon>Neisseriales</taxon>
        <taxon>Neisseriaceae</taxon>
        <taxon>Crenobacter</taxon>
    </lineage>
</organism>
<dbReference type="GO" id="GO:0006811">
    <property type="term" value="P:monoatomic ion transport"/>
    <property type="evidence" value="ECO:0007669"/>
    <property type="project" value="UniProtKB-KW"/>
</dbReference>
<gene>
    <name evidence="11" type="ORF">E5K04_06575</name>
</gene>
<dbReference type="EMBL" id="STGJ01000006">
    <property type="protein sequence ID" value="TIC83680.1"/>
    <property type="molecule type" value="Genomic_DNA"/>
</dbReference>
<keyword evidence="6 10" id="KW-1133">Transmembrane helix</keyword>
<feature type="transmembrane region" description="Helical" evidence="10">
    <location>
        <begin position="101"/>
        <end position="125"/>
    </location>
</feature>
<feature type="transmembrane region" description="Helical" evidence="10">
    <location>
        <begin position="247"/>
        <end position="272"/>
    </location>
</feature>
<evidence type="ECO:0000256" key="10">
    <source>
        <dbReference type="SAM" id="Phobius"/>
    </source>
</evidence>
<dbReference type="RefSeq" id="WP_136552198.1">
    <property type="nucleotide sequence ID" value="NZ_STGJ01000006.1"/>
</dbReference>
<dbReference type="InterPro" id="IPR048279">
    <property type="entry name" value="MdtK-like"/>
</dbReference>
<evidence type="ECO:0000256" key="2">
    <source>
        <dbReference type="ARBA" id="ARBA00022448"/>
    </source>
</evidence>
<feature type="transmembrane region" description="Helical" evidence="10">
    <location>
        <begin position="60"/>
        <end position="81"/>
    </location>
</feature>
<feature type="transmembrane region" description="Helical" evidence="10">
    <location>
        <begin position="168"/>
        <end position="192"/>
    </location>
</feature>
<feature type="transmembrane region" description="Helical" evidence="10">
    <location>
        <begin position="20"/>
        <end position="40"/>
    </location>
</feature>
<evidence type="ECO:0000256" key="3">
    <source>
        <dbReference type="ARBA" id="ARBA00022449"/>
    </source>
</evidence>
<evidence type="ECO:0000256" key="9">
    <source>
        <dbReference type="ARBA" id="ARBA00031636"/>
    </source>
</evidence>
<keyword evidence="5 10" id="KW-0812">Transmembrane</keyword>
<dbReference type="GO" id="GO:0005886">
    <property type="term" value="C:plasma membrane"/>
    <property type="evidence" value="ECO:0007669"/>
    <property type="project" value="UniProtKB-SubCell"/>
</dbReference>
<feature type="transmembrane region" description="Helical" evidence="10">
    <location>
        <begin position="322"/>
        <end position="345"/>
    </location>
</feature>
<dbReference type="GO" id="GO:0042910">
    <property type="term" value="F:xenobiotic transmembrane transporter activity"/>
    <property type="evidence" value="ECO:0007669"/>
    <property type="project" value="InterPro"/>
</dbReference>
<dbReference type="AlphaFoldDB" id="A0A4T0UX43"/>
<evidence type="ECO:0000256" key="1">
    <source>
        <dbReference type="ARBA" id="ARBA00004429"/>
    </source>
</evidence>
<feature type="transmembrane region" description="Helical" evidence="10">
    <location>
        <begin position="204"/>
        <end position="226"/>
    </location>
</feature>
<evidence type="ECO:0000256" key="4">
    <source>
        <dbReference type="ARBA" id="ARBA00022475"/>
    </source>
</evidence>
<comment type="caution">
    <text evidence="11">The sequence shown here is derived from an EMBL/GenBank/DDBJ whole genome shotgun (WGS) entry which is preliminary data.</text>
</comment>
<keyword evidence="3" id="KW-0050">Antiport</keyword>
<sequence length="467" mass="49654">MLFELNRAPRGAIASEARALIHLALPMMIAQIAQVGTGFVDTVMAGNVSTDDLAAVSLGSSVFITVYVTLMGVVAALNPILSHLLGAKAHARVGETGRQGLWFGLLIGVIGTLLMFASMPLLRAWLDLPAHVEDMTVLYVAGAALGMPAAMMHRSLHAYASSLGHPRPIMLVSLAALALNIPLNYILIHGLFGLPKLGGAGCGWATALVFWFNALALFAYIAKTPALQKYALTARFSRPDFARFGEFLKLGVPIGMSFFVEVSLFSFIALLVAQLGTLVVAGHQAVLNFTTIIYMLPQSLSVALTVRVGHAVGAGDYLKARFASGVGLVTGLVASAITMVAVLLLREPIIRMYTNDPQVVALGLTLLWFAAAYQLTDAVQTVASGALRGYKLTRVPLAIHLFSFWVLGLGLGYVLALTDYLVPAMGVTGFWAALVISLSAAALFLVYYLARESRKRLARQVSVKAAA</sequence>
<keyword evidence="12" id="KW-1185">Reference proteome</keyword>
<dbReference type="PANTHER" id="PTHR43298:SF2">
    <property type="entry name" value="FMN_FAD EXPORTER YEEO-RELATED"/>
    <property type="match status" value="1"/>
</dbReference>
<dbReference type="PIRSF" id="PIRSF006603">
    <property type="entry name" value="DinF"/>
    <property type="match status" value="1"/>
</dbReference>
<keyword evidence="4" id="KW-1003">Cell membrane</keyword>
<evidence type="ECO:0000313" key="12">
    <source>
        <dbReference type="Proteomes" id="UP000308891"/>
    </source>
</evidence>
<dbReference type="InterPro" id="IPR002528">
    <property type="entry name" value="MATE_fam"/>
</dbReference>
<feature type="transmembrane region" description="Helical" evidence="10">
    <location>
        <begin position="397"/>
        <end position="417"/>
    </location>
</feature>
<dbReference type="CDD" id="cd13131">
    <property type="entry name" value="MATE_NorM_like"/>
    <property type="match status" value="1"/>
</dbReference>
<dbReference type="OrthoDB" id="9780160at2"/>
<proteinExistence type="predicted"/>
<evidence type="ECO:0000256" key="6">
    <source>
        <dbReference type="ARBA" id="ARBA00022989"/>
    </source>
</evidence>
<evidence type="ECO:0000313" key="11">
    <source>
        <dbReference type="EMBL" id="TIC83680.1"/>
    </source>
</evidence>
<feature type="transmembrane region" description="Helical" evidence="10">
    <location>
        <begin position="429"/>
        <end position="450"/>
    </location>
</feature>
<evidence type="ECO:0000256" key="7">
    <source>
        <dbReference type="ARBA" id="ARBA00023065"/>
    </source>
</evidence>
<reference evidence="11 12" key="1">
    <citation type="submission" date="2019-04" db="EMBL/GenBank/DDBJ databases">
        <title>Crenobacter sp. nov.</title>
        <authorList>
            <person name="Shi S."/>
        </authorList>
    </citation>
    <scope>NUCLEOTIDE SEQUENCE [LARGE SCALE GENOMIC DNA]</scope>
    <source>
        <strain evidence="11 12">GY 70310</strain>
    </source>
</reference>
<dbReference type="GO" id="GO:0015297">
    <property type="term" value="F:antiporter activity"/>
    <property type="evidence" value="ECO:0007669"/>
    <property type="project" value="UniProtKB-KW"/>
</dbReference>
<keyword evidence="2" id="KW-0813">Transport</keyword>
<dbReference type="Proteomes" id="UP000308891">
    <property type="component" value="Unassembled WGS sequence"/>
</dbReference>
<keyword evidence="8 10" id="KW-0472">Membrane</keyword>
<evidence type="ECO:0000256" key="5">
    <source>
        <dbReference type="ARBA" id="ARBA00022692"/>
    </source>
</evidence>
<evidence type="ECO:0000256" key="8">
    <source>
        <dbReference type="ARBA" id="ARBA00023136"/>
    </source>
</evidence>
<feature type="transmembrane region" description="Helical" evidence="10">
    <location>
        <begin position="292"/>
        <end position="310"/>
    </location>
</feature>
<keyword evidence="7" id="KW-0406">Ion transport</keyword>
<dbReference type="InterPro" id="IPR050222">
    <property type="entry name" value="MATE_MdtK"/>
</dbReference>
<dbReference type="Pfam" id="PF01554">
    <property type="entry name" value="MatE"/>
    <property type="match status" value="2"/>
</dbReference>
<comment type="subcellular location">
    <subcellularLocation>
        <location evidence="1">Cell inner membrane</location>
        <topology evidence="1">Multi-pass membrane protein</topology>
    </subcellularLocation>
</comment>